<dbReference type="InterPro" id="IPR010559">
    <property type="entry name" value="Sig_transdc_His_kin_internal"/>
</dbReference>
<keyword evidence="4" id="KW-1185">Reference proteome</keyword>
<accession>A0A3E1Y7J8</accession>
<dbReference type="InterPro" id="IPR050640">
    <property type="entry name" value="Bact_2-comp_sensor_kinase"/>
</dbReference>
<sequence>MIDIPRLGLKKGSVYAIYWGFYILLFGFVQAGPRHDYKNAFASELISLPMRALFVAIVLEIMVEKLLFRKKGWLFILLYFPLILLFAVIQRWLDNALILQYFLTHWQKEPLFSVSPFIYSVIKLQFVVTIPISVKLFYNWIQEQHRATEISEEKAQAELVILRNQFHPHFIFNVLNTLYAKTLVVSPESAEMVSRMSSLLRFSIYEINERSISLDKEIKYLEDYIALQKARFDAHQQISFYVEGEADDKLIEPFILMTFVENAFKHCMPAEDGESWITITISVQQEWLTARIENSAVPSYSGHSLYSDGGVGLSNVRRRLNLIYGEDHTLKITQNDDCYFVYLKLKLELYGK</sequence>
<evidence type="ECO:0000313" key="4">
    <source>
        <dbReference type="Proteomes" id="UP000260644"/>
    </source>
</evidence>
<dbReference type="Pfam" id="PF06580">
    <property type="entry name" value="His_kinase"/>
    <property type="match status" value="1"/>
</dbReference>
<dbReference type="InterPro" id="IPR036890">
    <property type="entry name" value="HATPase_C_sf"/>
</dbReference>
<reference evidence="3 4" key="1">
    <citation type="submission" date="2018-07" db="EMBL/GenBank/DDBJ databases">
        <title>Chitinophaga K2CV101002-2 sp. nov., isolated from a monsoon evergreen broad-leaved forest soil.</title>
        <authorList>
            <person name="Lv Y."/>
        </authorList>
    </citation>
    <scope>NUCLEOTIDE SEQUENCE [LARGE SCALE GENOMIC DNA]</scope>
    <source>
        <strain evidence="3 4">GDMCC 1.1288</strain>
    </source>
</reference>
<dbReference type="GO" id="GO:0000155">
    <property type="term" value="F:phosphorelay sensor kinase activity"/>
    <property type="evidence" value="ECO:0007669"/>
    <property type="project" value="InterPro"/>
</dbReference>
<dbReference type="PANTHER" id="PTHR34220">
    <property type="entry name" value="SENSOR HISTIDINE KINASE YPDA"/>
    <property type="match status" value="1"/>
</dbReference>
<dbReference type="Proteomes" id="UP000260644">
    <property type="component" value="Unassembled WGS sequence"/>
</dbReference>
<dbReference type="RefSeq" id="WP_116976997.1">
    <property type="nucleotide sequence ID" value="NZ_QPMM01000009.1"/>
</dbReference>
<feature type="transmembrane region" description="Helical" evidence="1">
    <location>
        <begin position="73"/>
        <end position="93"/>
    </location>
</feature>
<dbReference type="SUPFAM" id="SSF55874">
    <property type="entry name" value="ATPase domain of HSP90 chaperone/DNA topoisomerase II/histidine kinase"/>
    <property type="match status" value="1"/>
</dbReference>
<gene>
    <name evidence="3" type="ORF">DVR12_17055</name>
</gene>
<comment type="caution">
    <text evidence="3">The sequence shown here is derived from an EMBL/GenBank/DDBJ whole genome shotgun (WGS) entry which is preliminary data.</text>
</comment>
<dbReference type="GO" id="GO:0016020">
    <property type="term" value="C:membrane"/>
    <property type="evidence" value="ECO:0007669"/>
    <property type="project" value="InterPro"/>
</dbReference>
<organism evidence="3 4">
    <name type="scientific">Chitinophaga silvatica</name>
    <dbReference type="NCBI Taxonomy" id="2282649"/>
    <lineage>
        <taxon>Bacteria</taxon>
        <taxon>Pseudomonadati</taxon>
        <taxon>Bacteroidota</taxon>
        <taxon>Chitinophagia</taxon>
        <taxon>Chitinophagales</taxon>
        <taxon>Chitinophagaceae</taxon>
        <taxon>Chitinophaga</taxon>
    </lineage>
</organism>
<keyword evidence="1" id="KW-1133">Transmembrane helix</keyword>
<dbReference type="AlphaFoldDB" id="A0A3E1Y7J8"/>
<protein>
    <submittedName>
        <fullName evidence="3">GHKL domain-containing protein</fullName>
    </submittedName>
</protein>
<dbReference type="PANTHER" id="PTHR34220:SF7">
    <property type="entry name" value="SENSOR HISTIDINE KINASE YPDA"/>
    <property type="match status" value="1"/>
</dbReference>
<name>A0A3E1Y7J8_9BACT</name>
<feature type="transmembrane region" description="Helical" evidence="1">
    <location>
        <begin position="41"/>
        <end position="61"/>
    </location>
</feature>
<proteinExistence type="predicted"/>
<evidence type="ECO:0000256" key="1">
    <source>
        <dbReference type="SAM" id="Phobius"/>
    </source>
</evidence>
<feature type="transmembrane region" description="Helical" evidence="1">
    <location>
        <begin position="12"/>
        <end position="29"/>
    </location>
</feature>
<dbReference type="OrthoDB" id="9792992at2"/>
<feature type="domain" description="Signal transduction histidine kinase internal region" evidence="2">
    <location>
        <begin position="157"/>
        <end position="233"/>
    </location>
</feature>
<keyword evidence="1" id="KW-0472">Membrane</keyword>
<dbReference type="EMBL" id="QPMM01000009">
    <property type="protein sequence ID" value="RFS21049.1"/>
    <property type="molecule type" value="Genomic_DNA"/>
</dbReference>
<evidence type="ECO:0000259" key="2">
    <source>
        <dbReference type="Pfam" id="PF06580"/>
    </source>
</evidence>
<evidence type="ECO:0000313" key="3">
    <source>
        <dbReference type="EMBL" id="RFS21049.1"/>
    </source>
</evidence>
<keyword evidence="1" id="KW-0812">Transmembrane</keyword>
<dbReference type="Gene3D" id="3.30.565.10">
    <property type="entry name" value="Histidine kinase-like ATPase, C-terminal domain"/>
    <property type="match status" value="1"/>
</dbReference>